<dbReference type="Proteomes" id="UP000236220">
    <property type="component" value="Unassembled WGS sequence"/>
</dbReference>
<dbReference type="InterPro" id="IPR021490">
    <property type="entry name" value="DUF3144"/>
</dbReference>
<dbReference type="AlphaFoldDB" id="A0A2K1PYZ4"/>
<protein>
    <recommendedName>
        <fullName evidence="4">DUF3144 domain-containing protein</fullName>
    </recommendedName>
</protein>
<feature type="region of interest" description="Disordered" evidence="1">
    <location>
        <begin position="1"/>
        <end position="20"/>
    </location>
</feature>
<sequence length="121" mass="13300">MTDSNPQAPQSGQQPAGQQIDPEFFACSNTYLDIANQQARQQGMRRVSGAILFAAARYNVHAYLGFETDIRGTKDEFLNHMTDLYRSMLEDHLMGIANERGIALDAPADQPAAANDTMPPV</sequence>
<proteinExistence type="predicted"/>
<evidence type="ECO:0000256" key="1">
    <source>
        <dbReference type="SAM" id="MobiDB-lite"/>
    </source>
</evidence>
<name>A0A2K1PYZ4_9GAMM</name>
<organism evidence="2 3">
    <name type="scientific">Solilutibacter silvestris</name>
    <dbReference type="NCBI Taxonomy" id="1645665"/>
    <lineage>
        <taxon>Bacteria</taxon>
        <taxon>Pseudomonadati</taxon>
        <taxon>Pseudomonadota</taxon>
        <taxon>Gammaproteobacteria</taxon>
        <taxon>Lysobacterales</taxon>
        <taxon>Lysobacteraceae</taxon>
        <taxon>Solilutibacter</taxon>
    </lineage>
</organism>
<keyword evidence="3" id="KW-1185">Reference proteome</keyword>
<reference evidence="2 3" key="1">
    <citation type="submission" date="2017-08" db="EMBL/GenBank/DDBJ databases">
        <title>Lysobacter sylvestris genome.</title>
        <authorList>
            <person name="Zhang D.-C."/>
            <person name="Albuquerque L."/>
            <person name="Franca L."/>
            <person name="Froufe H.J.C."/>
            <person name="Barroso C."/>
            <person name="Egas C."/>
            <person name="Da Costa M."/>
            <person name="Margesin R."/>
        </authorList>
    </citation>
    <scope>NUCLEOTIDE SEQUENCE [LARGE SCALE GENOMIC DNA]</scope>
    <source>
        <strain evidence="2 3">AM20-91</strain>
    </source>
</reference>
<dbReference type="Pfam" id="PF11342">
    <property type="entry name" value="DUF3144"/>
    <property type="match status" value="1"/>
</dbReference>
<feature type="compositionally biased region" description="Low complexity" evidence="1">
    <location>
        <begin position="1"/>
        <end position="19"/>
    </location>
</feature>
<dbReference type="EMBL" id="NPZB01000002">
    <property type="protein sequence ID" value="PNS08012.1"/>
    <property type="molecule type" value="Genomic_DNA"/>
</dbReference>
<accession>A0A2K1PYZ4</accession>
<evidence type="ECO:0008006" key="4">
    <source>
        <dbReference type="Google" id="ProtNLM"/>
    </source>
</evidence>
<dbReference type="RefSeq" id="WP_165782475.1">
    <property type="nucleotide sequence ID" value="NZ_NPZB01000002.1"/>
</dbReference>
<gene>
    <name evidence="2" type="ORF">Lysil_2188</name>
</gene>
<evidence type="ECO:0000313" key="3">
    <source>
        <dbReference type="Proteomes" id="UP000236220"/>
    </source>
</evidence>
<dbReference type="Gene3D" id="1.10.287.3020">
    <property type="match status" value="1"/>
</dbReference>
<comment type="caution">
    <text evidence="2">The sequence shown here is derived from an EMBL/GenBank/DDBJ whole genome shotgun (WGS) entry which is preliminary data.</text>
</comment>
<evidence type="ECO:0000313" key="2">
    <source>
        <dbReference type="EMBL" id="PNS08012.1"/>
    </source>
</evidence>